<evidence type="ECO:0000313" key="2">
    <source>
        <dbReference type="EMBL" id="MCD9876846.1"/>
    </source>
</evidence>
<reference evidence="2" key="1">
    <citation type="submission" date="2021-12" db="EMBL/GenBank/DDBJ databases">
        <authorList>
            <person name="Lee J.-H."/>
            <person name="Kim S.-B."/>
        </authorList>
    </citation>
    <scope>NUCLEOTIDE SEQUENCE</scope>
    <source>
        <strain evidence="2">NR30</strain>
    </source>
</reference>
<feature type="compositionally biased region" description="Low complexity" evidence="1">
    <location>
        <begin position="52"/>
        <end position="61"/>
    </location>
</feature>
<evidence type="ECO:0008006" key="4">
    <source>
        <dbReference type="Google" id="ProtNLM"/>
    </source>
</evidence>
<sequence length="271" mass="27972">MIRTPSRVLVVAAMSAGALVGVSACGLIVGVGPEPGSGAERHTPAASHSARPGAKPSATAPAAPPPLTEAQAQAALLTQGDLGAPWAPTQGAATWRDGVLKAHADVPECRKLLDALYTDDLFGADATGARVVTGLDDAMDQTQLRYQVLSLKPTVVDRTLAWLKTLPGACAKFTAVNDRGALQGVRVDEAVLPVVGDARQGLRVTVTNQTQSTDSQQTLLTLDVAVVRAGDDTIVLTHGGPGDVSADATKAFVQVGVQRLADVRKQARLRV</sequence>
<protein>
    <recommendedName>
        <fullName evidence="4">PknH-like extracellular domain-containing protein</fullName>
    </recommendedName>
</protein>
<evidence type="ECO:0000256" key="1">
    <source>
        <dbReference type="SAM" id="MobiDB-lite"/>
    </source>
</evidence>
<dbReference type="Proteomes" id="UP001108029">
    <property type="component" value="Unassembled WGS sequence"/>
</dbReference>
<dbReference type="EMBL" id="JAJSBI010000013">
    <property type="protein sequence ID" value="MCD9876846.1"/>
    <property type="molecule type" value="Genomic_DNA"/>
</dbReference>
<name>A0A9Q3VT72_9ACTN</name>
<gene>
    <name evidence="2" type="ORF">LJ657_25040</name>
</gene>
<dbReference type="PROSITE" id="PS51257">
    <property type="entry name" value="PROKAR_LIPOPROTEIN"/>
    <property type="match status" value="1"/>
</dbReference>
<accession>A0A9Q3VT72</accession>
<proteinExistence type="predicted"/>
<dbReference type="RefSeq" id="WP_232650997.1">
    <property type="nucleotide sequence ID" value="NZ_JAJSBI010000013.1"/>
</dbReference>
<comment type="caution">
    <text evidence="2">The sequence shown here is derived from an EMBL/GenBank/DDBJ whole genome shotgun (WGS) entry which is preliminary data.</text>
</comment>
<keyword evidence="3" id="KW-1185">Reference proteome</keyword>
<feature type="region of interest" description="Disordered" evidence="1">
    <location>
        <begin position="36"/>
        <end position="66"/>
    </location>
</feature>
<evidence type="ECO:0000313" key="3">
    <source>
        <dbReference type="Proteomes" id="UP001108029"/>
    </source>
</evidence>
<organism evidence="2 3">
    <name type="scientific">Streptomyces guryensis</name>
    <dbReference type="NCBI Taxonomy" id="2886947"/>
    <lineage>
        <taxon>Bacteria</taxon>
        <taxon>Bacillati</taxon>
        <taxon>Actinomycetota</taxon>
        <taxon>Actinomycetes</taxon>
        <taxon>Kitasatosporales</taxon>
        <taxon>Streptomycetaceae</taxon>
        <taxon>Streptomyces</taxon>
    </lineage>
</organism>
<dbReference type="AlphaFoldDB" id="A0A9Q3VT72"/>